<reference evidence="3 4" key="1">
    <citation type="journal article" date="2016" name="Microbes Environ.">
        <title>Phylogenetically diverse aerobic anoxygenic phototrophic bacteria isolated from epilithic biofilms in Tama river, Japan.</title>
        <authorList>
            <person name="Hirose S."/>
            <person name="Matsuura K."/>
            <person name="Haruta S."/>
        </authorList>
    </citation>
    <scope>NUCLEOTIDE SEQUENCE [LARGE SCALE GENOMIC DNA]</scope>
    <source>
        <strain evidence="3 4">S08</strain>
    </source>
</reference>
<dbReference type="InterPro" id="IPR009506">
    <property type="entry name" value="YjiS-like"/>
</dbReference>
<keyword evidence="4" id="KW-1185">Reference proteome</keyword>
<evidence type="ECO:0000313" key="4">
    <source>
        <dbReference type="Proteomes" id="UP000831327"/>
    </source>
</evidence>
<protein>
    <recommendedName>
        <fullName evidence="2">YjiS-like domain-containing protein</fullName>
    </recommendedName>
</protein>
<sequence>MWADTAPAWLMAMLGVADRRAPRRWPPPRLPMETPAERLARHATDRRRLARLDDRLLDDVGLTRDAVEAGIPFQDPLTQPRLTHQNWSRKP</sequence>
<proteinExistence type="predicted"/>
<feature type="region of interest" description="Disordered" evidence="1">
    <location>
        <begin position="69"/>
        <end position="91"/>
    </location>
</feature>
<evidence type="ECO:0000256" key="1">
    <source>
        <dbReference type="SAM" id="MobiDB-lite"/>
    </source>
</evidence>
<evidence type="ECO:0000259" key="2">
    <source>
        <dbReference type="Pfam" id="PF06568"/>
    </source>
</evidence>
<organism evidence="3 4">
    <name type="scientific">Roseomonas fluvialis</name>
    <dbReference type="NCBI Taxonomy" id="1750527"/>
    <lineage>
        <taxon>Bacteria</taxon>
        <taxon>Pseudomonadati</taxon>
        <taxon>Pseudomonadota</taxon>
        <taxon>Alphaproteobacteria</taxon>
        <taxon>Acetobacterales</taxon>
        <taxon>Roseomonadaceae</taxon>
        <taxon>Roseomonas</taxon>
    </lineage>
</organism>
<feature type="compositionally biased region" description="Polar residues" evidence="1">
    <location>
        <begin position="76"/>
        <end position="91"/>
    </location>
</feature>
<gene>
    <name evidence="3" type="ORF">Rmf_15260</name>
</gene>
<accession>A0ABN6NYV0</accession>
<dbReference type="Proteomes" id="UP000831327">
    <property type="component" value="Chromosome"/>
</dbReference>
<evidence type="ECO:0000313" key="3">
    <source>
        <dbReference type="EMBL" id="BDG71597.1"/>
    </source>
</evidence>
<name>A0ABN6NYV0_9PROT</name>
<dbReference type="Pfam" id="PF06568">
    <property type="entry name" value="YjiS-like"/>
    <property type="match status" value="1"/>
</dbReference>
<dbReference type="EMBL" id="AP025637">
    <property type="protein sequence ID" value="BDG71597.1"/>
    <property type="molecule type" value="Genomic_DNA"/>
</dbReference>
<feature type="domain" description="YjiS-like" evidence="2">
    <location>
        <begin position="38"/>
        <end position="67"/>
    </location>
</feature>